<comment type="caution">
    <text evidence="2">The sequence shown here is derived from an EMBL/GenBank/DDBJ whole genome shotgun (WGS) entry which is preliminary data.</text>
</comment>
<dbReference type="SMART" id="SM00347">
    <property type="entry name" value="HTH_MARR"/>
    <property type="match status" value="1"/>
</dbReference>
<gene>
    <name evidence="2" type="ORF">HCN08_10085</name>
</gene>
<evidence type="ECO:0000259" key="1">
    <source>
        <dbReference type="PROSITE" id="PS50995"/>
    </source>
</evidence>
<dbReference type="PANTHER" id="PTHR33164">
    <property type="entry name" value="TRANSCRIPTIONAL REGULATOR, MARR FAMILY"/>
    <property type="match status" value="1"/>
</dbReference>
<dbReference type="EMBL" id="JAATEJ010000006">
    <property type="protein sequence ID" value="NJP43749.1"/>
    <property type="molecule type" value="Genomic_DNA"/>
</dbReference>
<sequence length="163" mass="17311">MAPDPTPAPATPTSTPPTLTALTAYLLSRTGKAARGRLAARLAEEDLRLWHMAVLAALADFGPHAQRALAERLSIDPSDMVKVLDDLTAAGHVTRTRDPADRRRVRVTATPAGRAALAAQVGRAQEVQAELLAPLSPAERATLHALLLRVFTPLTARQGPPLD</sequence>
<dbReference type="Gene3D" id="1.10.10.10">
    <property type="entry name" value="Winged helix-like DNA-binding domain superfamily/Winged helix DNA-binding domain"/>
    <property type="match status" value="1"/>
</dbReference>
<dbReference type="Proteomes" id="UP000734511">
    <property type="component" value="Unassembled WGS sequence"/>
</dbReference>
<dbReference type="PRINTS" id="PR00598">
    <property type="entry name" value="HTHMARR"/>
</dbReference>
<dbReference type="InterPro" id="IPR036388">
    <property type="entry name" value="WH-like_DNA-bd_sf"/>
</dbReference>
<keyword evidence="3" id="KW-1185">Reference proteome</keyword>
<evidence type="ECO:0000313" key="2">
    <source>
        <dbReference type="EMBL" id="NJP43749.1"/>
    </source>
</evidence>
<reference evidence="2 3" key="1">
    <citation type="submission" date="2020-03" db="EMBL/GenBank/DDBJ databases">
        <title>WGS of actinomycetes isolated from Thailand.</title>
        <authorList>
            <person name="Thawai C."/>
        </authorList>
    </citation>
    <scope>NUCLEOTIDE SEQUENCE [LARGE SCALE GENOMIC DNA]</scope>
    <source>
        <strain evidence="2 3">PRB2-1</strain>
    </source>
</reference>
<dbReference type="InterPro" id="IPR000835">
    <property type="entry name" value="HTH_MarR-typ"/>
</dbReference>
<proteinExistence type="predicted"/>
<accession>A0ABX0ZNB1</accession>
<dbReference type="RefSeq" id="WP_167982626.1">
    <property type="nucleotide sequence ID" value="NZ_JAATEJ010000006.1"/>
</dbReference>
<dbReference type="PROSITE" id="PS50995">
    <property type="entry name" value="HTH_MARR_2"/>
    <property type="match status" value="1"/>
</dbReference>
<dbReference type="Pfam" id="PF12802">
    <property type="entry name" value="MarR_2"/>
    <property type="match status" value="1"/>
</dbReference>
<evidence type="ECO:0000313" key="3">
    <source>
        <dbReference type="Proteomes" id="UP000734511"/>
    </source>
</evidence>
<organism evidence="2 3">
    <name type="scientific">Actinacidiphila epipremni</name>
    <dbReference type="NCBI Taxonomy" id="2053013"/>
    <lineage>
        <taxon>Bacteria</taxon>
        <taxon>Bacillati</taxon>
        <taxon>Actinomycetota</taxon>
        <taxon>Actinomycetes</taxon>
        <taxon>Kitasatosporales</taxon>
        <taxon>Streptomycetaceae</taxon>
        <taxon>Actinacidiphila</taxon>
    </lineage>
</organism>
<dbReference type="InterPro" id="IPR036390">
    <property type="entry name" value="WH_DNA-bd_sf"/>
</dbReference>
<feature type="domain" description="HTH marR-type" evidence="1">
    <location>
        <begin position="20"/>
        <end position="152"/>
    </location>
</feature>
<dbReference type="SUPFAM" id="SSF46785">
    <property type="entry name" value="Winged helix' DNA-binding domain"/>
    <property type="match status" value="1"/>
</dbReference>
<protein>
    <submittedName>
        <fullName evidence="2">Winged helix-turn-helix transcriptional regulator</fullName>
    </submittedName>
</protein>
<dbReference type="InterPro" id="IPR039422">
    <property type="entry name" value="MarR/SlyA-like"/>
</dbReference>
<name>A0ABX0ZNB1_9ACTN</name>
<dbReference type="PANTHER" id="PTHR33164:SF95">
    <property type="entry name" value="TRANSCRIPTIONAL REGULATOR"/>
    <property type="match status" value="1"/>
</dbReference>